<feature type="signal peptide" evidence="1">
    <location>
        <begin position="1"/>
        <end position="24"/>
    </location>
</feature>
<accession>A0A1Y2HJ72</accession>
<keyword evidence="1" id="KW-0732">Signal</keyword>
<sequence>MDKTRVSRASVQCMLLALAGWVYAQSHAVGEAEQAWGQAVEVGGGGGAAGEVGRLIGGVAAGGGMGAEGARRERELAEGLSLVVPEHAPV</sequence>
<organism evidence="2 3">
    <name type="scientific">Catenaria anguillulae PL171</name>
    <dbReference type="NCBI Taxonomy" id="765915"/>
    <lineage>
        <taxon>Eukaryota</taxon>
        <taxon>Fungi</taxon>
        <taxon>Fungi incertae sedis</taxon>
        <taxon>Blastocladiomycota</taxon>
        <taxon>Blastocladiomycetes</taxon>
        <taxon>Blastocladiales</taxon>
        <taxon>Catenariaceae</taxon>
        <taxon>Catenaria</taxon>
    </lineage>
</organism>
<dbReference type="EMBL" id="MCFL01000033">
    <property type="protein sequence ID" value="ORZ33753.1"/>
    <property type="molecule type" value="Genomic_DNA"/>
</dbReference>
<dbReference type="AlphaFoldDB" id="A0A1Y2HJ72"/>
<feature type="chain" id="PRO_5012440765" evidence="1">
    <location>
        <begin position="25"/>
        <end position="90"/>
    </location>
</feature>
<protein>
    <submittedName>
        <fullName evidence="2">Uncharacterized protein</fullName>
    </submittedName>
</protein>
<proteinExistence type="predicted"/>
<evidence type="ECO:0000313" key="3">
    <source>
        <dbReference type="Proteomes" id="UP000193411"/>
    </source>
</evidence>
<keyword evidence="3" id="KW-1185">Reference proteome</keyword>
<evidence type="ECO:0000313" key="2">
    <source>
        <dbReference type="EMBL" id="ORZ33753.1"/>
    </source>
</evidence>
<dbReference type="Proteomes" id="UP000193411">
    <property type="component" value="Unassembled WGS sequence"/>
</dbReference>
<comment type="caution">
    <text evidence="2">The sequence shown here is derived from an EMBL/GenBank/DDBJ whole genome shotgun (WGS) entry which is preliminary data.</text>
</comment>
<name>A0A1Y2HJ72_9FUNG</name>
<gene>
    <name evidence="2" type="ORF">BCR44DRAFT_1437534</name>
</gene>
<evidence type="ECO:0000256" key="1">
    <source>
        <dbReference type="SAM" id="SignalP"/>
    </source>
</evidence>
<reference evidence="2 3" key="1">
    <citation type="submission" date="2016-07" db="EMBL/GenBank/DDBJ databases">
        <title>Pervasive Adenine N6-methylation of Active Genes in Fungi.</title>
        <authorList>
            <consortium name="DOE Joint Genome Institute"/>
            <person name="Mondo S.J."/>
            <person name="Dannebaum R.O."/>
            <person name="Kuo R.C."/>
            <person name="Labutti K."/>
            <person name="Haridas S."/>
            <person name="Kuo A."/>
            <person name="Salamov A."/>
            <person name="Ahrendt S.R."/>
            <person name="Lipzen A."/>
            <person name="Sullivan W."/>
            <person name="Andreopoulos W.B."/>
            <person name="Clum A."/>
            <person name="Lindquist E."/>
            <person name="Daum C."/>
            <person name="Ramamoorthy G.K."/>
            <person name="Gryganskyi A."/>
            <person name="Culley D."/>
            <person name="Magnuson J.K."/>
            <person name="James T.Y."/>
            <person name="O'Malley M.A."/>
            <person name="Stajich J.E."/>
            <person name="Spatafora J.W."/>
            <person name="Visel A."/>
            <person name="Grigoriev I.V."/>
        </authorList>
    </citation>
    <scope>NUCLEOTIDE SEQUENCE [LARGE SCALE GENOMIC DNA]</scope>
    <source>
        <strain evidence="2 3">PL171</strain>
    </source>
</reference>